<feature type="non-terminal residue" evidence="1">
    <location>
        <position position="79"/>
    </location>
</feature>
<name>A0A392SPW6_9FABA</name>
<organism evidence="1 2">
    <name type="scientific">Trifolium medium</name>
    <dbReference type="NCBI Taxonomy" id="97028"/>
    <lineage>
        <taxon>Eukaryota</taxon>
        <taxon>Viridiplantae</taxon>
        <taxon>Streptophyta</taxon>
        <taxon>Embryophyta</taxon>
        <taxon>Tracheophyta</taxon>
        <taxon>Spermatophyta</taxon>
        <taxon>Magnoliopsida</taxon>
        <taxon>eudicotyledons</taxon>
        <taxon>Gunneridae</taxon>
        <taxon>Pentapetalae</taxon>
        <taxon>rosids</taxon>
        <taxon>fabids</taxon>
        <taxon>Fabales</taxon>
        <taxon>Fabaceae</taxon>
        <taxon>Papilionoideae</taxon>
        <taxon>50 kb inversion clade</taxon>
        <taxon>NPAAA clade</taxon>
        <taxon>Hologalegina</taxon>
        <taxon>IRL clade</taxon>
        <taxon>Trifolieae</taxon>
        <taxon>Trifolium</taxon>
    </lineage>
</organism>
<dbReference type="EMBL" id="LXQA010411044">
    <property type="protein sequence ID" value="MCI50075.1"/>
    <property type="molecule type" value="Genomic_DNA"/>
</dbReference>
<comment type="caution">
    <text evidence="1">The sequence shown here is derived from an EMBL/GenBank/DDBJ whole genome shotgun (WGS) entry which is preliminary data.</text>
</comment>
<keyword evidence="2" id="KW-1185">Reference proteome</keyword>
<dbReference type="Proteomes" id="UP000265520">
    <property type="component" value="Unassembled WGS sequence"/>
</dbReference>
<reference evidence="1 2" key="1">
    <citation type="journal article" date="2018" name="Front. Plant Sci.">
        <title>Red Clover (Trifolium pratense) and Zigzag Clover (T. medium) - A Picture of Genomic Similarities and Differences.</title>
        <authorList>
            <person name="Dluhosova J."/>
            <person name="Istvanek J."/>
            <person name="Nedelnik J."/>
            <person name="Repkova J."/>
        </authorList>
    </citation>
    <scope>NUCLEOTIDE SEQUENCE [LARGE SCALE GENOMIC DNA]</scope>
    <source>
        <strain evidence="2">cv. 10/8</strain>
        <tissue evidence="1">Leaf</tissue>
    </source>
</reference>
<sequence>MQIGVDVSTLDNPPPATACFLVTTYSLGPLNGNPHYLDPVPKRNTVALPMWSPNPAGYATFYLSYIVLFTRPPWSTATT</sequence>
<evidence type="ECO:0000313" key="2">
    <source>
        <dbReference type="Proteomes" id="UP000265520"/>
    </source>
</evidence>
<evidence type="ECO:0000313" key="1">
    <source>
        <dbReference type="EMBL" id="MCI50075.1"/>
    </source>
</evidence>
<dbReference type="AlphaFoldDB" id="A0A392SPW6"/>
<proteinExistence type="predicted"/>
<protein>
    <submittedName>
        <fullName evidence="1">Uncharacterized protein</fullName>
    </submittedName>
</protein>
<accession>A0A392SPW6</accession>